<organism evidence="1 2">
    <name type="scientific">Reyranella soli</name>
    <dbReference type="NCBI Taxonomy" id="1230389"/>
    <lineage>
        <taxon>Bacteria</taxon>
        <taxon>Pseudomonadati</taxon>
        <taxon>Pseudomonadota</taxon>
        <taxon>Alphaproteobacteria</taxon>
        <taxon>Hyphomicrobiales</taxon>
        <taxon>Reyranellaceae</taxon>
        <taxon>Reyranella</taxon>
    </lineage>
</organism>
<keyword evidence="2" id="KW-1185">Reference proteome</keyword>
<protein>
    <submittedName>
        <fullName evidence="1">Uncharacterized protein</fullName>
    </submittedName>
</protein>
<comment type="caution">
    <text evidence="1">The sequence shown here is derived from an EMBL/GenBank/DDBJ whole genome shotgun (WGS) entry which is preliminary data.</text>
</comment>
<gene>
    <name evidence="1" type="ORF">RSO01_26190</name>
</gene>
<dbReference type="RefSeq" id="WP_246158364.1">
    <property type="nucleotide sequence ID" value="NZ_BKAJ01000038.1"/>
</dbReference>
<dbReference type="EMBL" id="BKAJ01000038">
    <property type="protein sequence ID" value="GEP55453.1"/>
    <property type="molecule type" value="Genomic_DNA"/>
</dbReference>
<dbReference type="AlphaFoldDB" id="A0A512N949"/>
<reference evidence="1 2" key="1">
    <citation type="submission" date="2019-07" db="EMBL/GenBank/DDBJ databases">
        <title>Whole genome shotgun sequence of Reyranella soli NBRC 108950.</title>
        <authorList>
            <person name="Hosoyama A."/>
            <person name="Uohara A."/>
            <person name="Ohji S."/>
            <person name="Ichikawa N."/>
        </authorList>
    </citation>
    <scope>NUCLEOTIDE SEQUENCE [LARGE SCALE GENOMIC DNA]</scope>
    <source>
        <strain evidence="1 2">NBRC 108950</strain>
    </source>
</reference>
<name>A0A512N949_9HYPH</name>
<dbReference type="Proteomes" id="UP000321058">
    <property type="component" value="Unassembled WGS sequence"/>
</dbReference>
<evidence type="ECO:0000313" key="2">
    <source>
        <dbReference type="Proteomes" id="UP000321058"/>
    </source>
</evidence>
<sequence>MKRSSRASMRHLGVLRGDGTLRCHDVVLGSARYEIDGYCTRPGEVIGSGEICMAPAELATAVGRRDLELTTEDGRVLALRFSGSRFDSRASTAHADILAGLPAEDEWRR</sequence>
<accession>A0A512N949</accession>
<proteinExistence type="predicted"/>
<evidence type="ECO:0000313" key="1">
    <source>
        <dbReference type="EMBL" id="GEP55453.1"/>
    </source>
</evidence>